<gene>
    <name evidence="3" type="ORF">BU16DRAFT_87097</name>
</gene>
<feature type="compositionally biased region" description="Basic and acidic residues" evidence="1">
    <location>
        <begin position="57"/>
        <end position="72"/>
    </location>
</feature>
<evidence type="ECO:0000313" key="3">
    <source>
        <dbReference type="EMBL" id="KAF2492620.1"/>
    </source>
</evidence>
<accession>A0A6A6QKV8</accession>
<evidence type="ECO:0000256" key="2">
    <source>
        <dbReference type="SAM" id="Phobius"/>
    </source>
</evidence>
<keyword evidence="2" id="KW-0472">Membrane</keyword>
<keyword evidence="2" id="KW-0812">Transmembrane</keyword>
<keyword evidence="4" id="KW-1185">Reference proteome</keyword>
<keyword evidence="2" id="KW-1133">Transmembrane helix</keyword>
<dbReference type="AlphaFoldDB" id="A0A6A6QKV8"/>
<feature type="transmembrane region" description="Helical" evidence="2">
    <location>
        <begin position="20"/>
        <end position="43"/>
    </location>
</feature>
<dbReference type="Proteomes" id="UP000799750">
    <property type="component" value="Unassembled WGS sequence"/>
</dbReference>
<proteinExistence type="predicted"/>
<feature type="region of interest" description="Disordered" evidence="1">
    <location>
        <begin position="46"/>
        <end position="104"/>
    </location>
</feature>
<name>A0A6A6QKV8_9PEZI</name>
<sequence>MSVMGFRYSKRTGSEIVVDVPILIAIHTVTLVLALLYLVIGFLHTSTQDTSPPAGGRVEDPHESDMTARAEARSVSSAELFKSDAPPPPTKYTSADLEKDNGEV</sequence>
<evidence type="ECO:0000313" key="4">
    <source>
        <dbReference type="Proteomes" id="UP000799750"/>
    </source>
</evidence>
<protein>
    <submittedName>
        <fullName evidence="3">Uncharacterized protein</fullName>
    </submittedName>
</protein>
<reference evidence="3" key="1">
    <citation type="journal article" date="2020" name="Stud. Mycol.">
        <title>101 Dothideomycetes genomes: a test case for predicting lifestyles and emergence of pathogens.</title>
        <authorList>
            <person name="Haridas S."/>
            <person name="Albert R."/>
            <person name="Binder M."/>
            <person name="Bloem J."/>
            <person name="Labutti K."/>
            <person name="Salamov A."/>
            <person name="Andreopoulos B."/>
            <person name="Baker S."/>
            <person name="Barry K."/>
            <person name="Bills G."/>
            <person name="Bluhm B."/>
            <person name="Cannon C."/>
            <person name="Castanera R."/>
            <person name="Culley D."/>
            <person name="Daum C."/>
            <person name="Ezra D."/>
            <person name="Gonzalez J."/>
            <person name="Henrissat B."/>
            <person name="Kuo A."/>
            <person name="Liang C."/>
            <person name="Lipzen A."/>
            <person name="Lutzoni F."/>
            <person name="Magnuson J."/>
            <person name="Mondo S."/>
            <person name="Nolan M."/>
            <person name="Ohm R."/>
            <person name="Pangilinan J."/>
            <person name="Park H.-J."/>
            <person name="Ramirez L."/>
            <person name="Alfaro M."/>
            <person name="Sun H."/>
            <person name="Tritt A."/>
            <person name="Yoshinaga Y."/>
            <person name="Zwiers L.-H."/>
            <person name="Turgeon B."/>
            <person name="Goodwin S."/>
            <person name="Spatafora J."/>
            <person name="Crous P."/>
            <person name="Grigoriev I."/>
        </authorList>
    </citation>
    <scope>NUCLEOTIDE SEQUENCE</scope>
    <source>
        <strain evidence="3">CBS 269.34</strain>
    </source>
</reference>
<evidence type="ECO:0000256" key="1">
    <source>
        <dbReference type="SAM" id="MobiDB-lite"/>
    </source>
</evidence>
<dbReference type="EMBL" id="MU004193">
    <property type="protein sequence ID" value="KAF2492620.1"/>
    <property type="molecule type" value="Genomic_DNA"/>
</dbReference>
<organism evidence="3 4">
    <name type="scientific">Lophium mytilinum</name>
    <dbReference type="NCBI Taxonomy" id="390894"/>
    <lineage>
        <taxon>Eukaryota</taxon>
        <taxon>Fungi</taxon>
        <taxon>Dikarya</taxon>
        <taxon>Ascomycota</taxon>
        <taxon>Pezizomycotina</taxon>
        <taxon>Dothideomycetes</taxon>
        <taxon>Pleosporomycetidae</taxon>
        <taxon>Mytilinidiales</taxon>
        <taxon>Mytilinidiaceae</taxon>
        <taxon>Lophium</taxon>
    </lineage>
</organism>